<feature type="domain" description="ABC transporter" evidence="14">
    <location>
        <begin position="615"/>
        <end position="939"/>
    </location>
</feature>
<evidence type="ECO:0000256" key="9">
    <source>
        <dbReference type="ARBA" id="ARBA00022833"/>
    </source>
</evidence>
<protein>
    <recommendedName>
        <fullName evidence="14">ABC transporter domain-containing protein</fullName>
    </recommendedName>
</protein>
<proteinExistence type="predicted"/>
<dbReference type="PANTHER" id="PTHR43152:SF3">
    <property type="entry name" value="UVRABC SYSTEM PROTEIN A"/>
    <property type="match status" value="1"/>
</dbReference>
<evidence type="ECO:0000313" key="15">
    <source>
        <dbReference type="EMBL" id="MBV0934890.1"/>
    </source>
</evidence>
<keyword evidence="16" id="KW-1185">Reference proteome</keyword>
<evidence type="ECO:0000256" key="7">
    <source>
        <dbReference type="ARBA" id="ARBA00022769"/>
    </source>
</evidence>
<evidence type="ECO:0000256" key="13">
    <source>
        <dbReference type="ARBA" id="ARBA00023204"/>
    </source>
</evidence>
<evidence type="ECO:0000313" key="16">
    <source>
        <dbReference type="Proteomes" id="UP000755551"/>
    </source>
</evidence>
<keyword evidence="11" id="KW-0267">Excision nuclease</keyword>
<dbReference type="RefSeq" id="WP_217336278.1">
    <property type="nucleotide sequence ID" value="NZ_JAHQZT010000045.1"/>
</dbReference>
<accession>A0ABS6MFG3</accession>
<evidence type="ECO:0000256" key="5">
    <source>
        <dbReference type="ARBA" id="ARBA00022741"/>
    </source>
</evidence>
<keyword evidence="8" id="KW-0863">Zinc-finger</keyword>
<dbReference type="InterPro" id="IPR017871">
    <property type="entry name" value="ABC_transporter-like_CS"/>
</dbReference>
<comment type="caution">
    <text evidence="15">The sequence shown here is derived from an EMBL/GenBank/DDBJ whole genome shotgun (WGS) entry which is preliminary data.</text>
</comment>
<reference evidence="15 16" key="1">
    <citation type="submission" date="2021-06" db="EMBL/GenBank/DDBJ databases">
        <title>Bacterium isolated from marine sediment.</title>
        <authorList>
            <person name="Zhu K.-L."/>
            <person name="Du Z.-J."/>
            <person name="Liang Q.-Y."/>
        </authorList>
    </citation>
    <scope>NUCLEOTIDE SEQUENCE [LARGE SCALE GENOMIC DNA]</scope>
    <source>
        <strain evidence="15 16">A346</strain>
    </source>
</reference>
<gene>
    <name evidence="15" type="ORF">KTN04_16260</name>
</gene>
<evidence type="ECO:0000256" key="3">
    <source>
        <dbReference type="ARBA" id="ARBA00022723"/>
    </source>
</evidence>
<sequence length="1416" mass="156326">MESLRPKAIHVVGADTNNLKDVDVAFPLNSISMVVGVSGSGKSSLLRDVLALEGNQRLKEFLGVSQDHLGLPMSRAFVDALPATLHVGQRAFRASSRTTVATASGLLSLLRHMFVQWSEPVSPVSGSVVEAPTVEHYAQWLLQHHQGQITIWAIPLSFVANNGIAMAANLAELGFETATVRSESDTPKQWELGREIRLSPFTPLSKQSRHLVEVFVGKLDLSKRTAQKQKKLFELLTLAFQAGEGRVFVETHKSKLADLDGAHGVGLDSRKHWVTPSDPRIYRPADMHLLSFNAPEHESSGACPSCKGLGTSAKVDITQLIVSPEKSMHEGACVLWTEKNYKFINIQHDTIEGLRGIADFDPDLPWTELSESARNLVLYGSGSQLVADVEPETRRQMGKPRVYLGLIPAIMKHVTNGTRTAERLAFLISHGPCETCGGSRWSHAVKALNLGGHSITDLLETNFAALVEICAASGRFGRALPEAAKPYLDQLRRLSQSLVGVGLAHLNGARGMLEISEGESRRIRLAAVFDGRHQGLGLLLDEPARGLHDEDVMRLAETLEALRGQHTLIINDHRQRLALGVDHFVELGPAGGPEGGQVTFQGTVPQSWWKEPEKLQRQQLPIEEQAPHLCIYGACRHNLRNQDVRIPLGRLICITGLSGSGKSSLVHGVLKPALQNPQNPDPQGWQRVEGYQQVEQVISLDQGAPPANRRSLVATLLDIAIDLRNHYAALPLAKKHNLQAKDFGLNSGDGRCRECLGIGETQDGLQWGTCASCGGLRFQSHILSIYDHGINIAQLLDRSIEELLQNLPPVLNRHHNLLQSILQLGLGHLSLGRRTDTLSGGEFQRLRIAKQLNHQKNGSLFLLDEPASGLHKNDVANLIQAVDYVVASGKNTVILVEHNLSMVSASDWVIEFGPGSGPNGGIVVATGTPQQIAQTQTATGRMLKSLHETKVPRTQKAVPPLATNEQLDSVDAAATLRWFRRLLGHDIATVSGPSHGSAATPTVVFEFAKVHEQQLIQYGGLDRHLLSFALENYMHTTDVFSAENLLNLWCQSPEAQLQIQPFLQDFFIWGQELPHSIAEGRLTYLKKQGYEIFSHKNYLEARATSKDFQCVAETTRHQREQALAKALAIGAGYVELEYKGRCIGKYTTRFVDLQRGVVGPLAMSPYDFSLKGERGKCPACKGSGKQITWDLNLIIADPRRSILDKELFSPSAIEIFKGVHRNVLTPFFKMMIKEGLWSEDDSCSKWTQAQWNLVNYGFWSRPGLGSFLKKAKVNPNEVSSWLRWDGLYHHLQQNLERADHVWAKELQATRNEIDCPVCDGLGLKGYVGLLHLGNHSYSDWIRHGTVAELHGWLDQCSLAGRQQQNGLRLKTIMEQLVHKGFGYTQLFKPAPQPVYNALVPSVVQAFTHMPLIVEES</sequence>
<evidence type="ECO:0000256" key="4">
    <source>
        <dbReference type="ARBA" id="ARBA00022737"/>
    </source>
</evidence>
<evidence type="ECO:0000259" key="14">
    <source>
        <dbReference type="PROSITE" id="PS50893"/>
    </source>
</evidence>
<keyword evidence="10" id="KW-0067">ATP-binding</keyword>
<dbReference type="InterPro" id="IPR003439">
    <property type="entry name" value="ABC_transporter-like_ATP-bd"/>
</dbReference>
<keyword evidence="5" id="KW-0547">Nucleotide-binding</keyword>
<keyword evidence="3" id="KW-0479">Metal-binding</keyword>
<dbReference type="Pfam" id="PF17755">
    <property type="entry name" value="UvrA_DNA-bind"/>
    <property type="match status" value="1"/>
</dbReference>
<keyword evidence="7" id="KW-0228">DNA excision</keyword>
<evidence type="ECO:0000256" key="12">
    <source>
        <dbReference type="ARBA" id="ARBA00023125"/>
    </source>
</evidence>
<keyword evidence="13" id="KW-0234">DNA repair</keyword>
<evidence type="ECO:0000256" key="8">
    <source>
        <dbReference type="ARBA" id="ARBA00022771"/>
    </source>
</evidence>
<keyword evidence="9" id="KW-0862">Zinc</keyword>
<evidence type="ECO:0000256" key="1">
    <source>
        <dbReference type="ARBA" id="ARBA00004496"/>
    </source>
</evidence>
<dbReference type="PANTHER" id="PTHR43152">
    <property type="entry name" value="UVRABC SYSTEM PROTEIN A"/>
    <property type="match status" value="1"/>
</dbReference>
<comment type="subcellular location">
    <subcellularLocation>
        <location evidence="1">Cytoplasm</location>
    </subcellularLocation>
</comment>
<keyword evidence="2" id="KW-0963">Cytoplasm</keyword>
<dbReference type="Proteomes" id="UP000755551">
    <property type="component" value="Unassembled WGS sequence"/>
</dbReference>
<dbReference type="PROSITE" id="PS50893">
    <property type="entry name" value="ABC_TRANSPORTER_2"/>
    <property type="match status" value="1"/>
</dbReference>
<dbReference type="EMBL" id="JAHQZT010000045">
    <property type="protein sequence ID" value="MBV0934890.1"/>
    <property type="molecule type" value="Genomic_DNA"/>
</dbReference>
<evidence type="ECO:0000256" key="11">
    <source>
        <dbReference type="ARBA" id="ARBA00022881"/>
    </source>
</evidence>
<dbReference type="InterPro" id="IPR041552">
    <property type="entry name" value="UvrA_DNA-bd"/>
</dbReference>
<evidence type="ECO:0000256" key="6">
    <source>
        <dbReference type="ARBA" id="ARBA00022763"/>
    </source>
</evidence>
<organism evidence="15 16">
    <name type="scientific">Marinobacterium weihaiense</name>
    <dbReference type="NCBI Taxonomy" id="2851016"/>
    <lineage>
        <taxon>Bacteria</taxon>
        <taxon>Pseudomonadati</taxon>
        <taxon>Pseudomonadota</taxon>
        <taxon>Gammaproteobacteria</taxon>
        <taxon>Oceanospirillales</taxon>
        <taxon>Oceanospirillaceae</taxon>
        <taxon>Marinobacterium</taxon>
    </lineage>
</organism>
<keyword evidence="6" id="KW-0227">DNA damage</keyword>
<evidence type="ECO:0000256" key="2">
    <source>
        <dbReference type="ARBA" id="ARBA00022490"/>
    </source>
</evidence>
<name>A0ABS6MFG3_9GAMM</name>
<dbReference type="PROSITE" id="PS00211">
    <property type="entry name" value="ABC_TRANSPORTER_1"/>
    <property type="match status" value="1"/>
</dbReference>
<keyword evidence="12" id="KW-0238">DNA-binding</keyword>
<keyword evidence="4" id="KW-0677">Repeat</keyword>
<evidence type="ECO:0000256" key="10">
    <source>
        <dbReference type="ARBA" id="ARBA00022840"/>
    </source>
</evidence>